<accession>A0A0B4FVF6</accession>
<evidence type="ECO:0000256" key="2">
    <source>
        <dbReference type="ARBA" id="ARBA00023134"/>
    </source>
</evidence>
<feature type="binding site" evidence="3">
    <location>
        <position position="77"/>
    </location>
    <ligand>
        <name>GTP</name>
        <dbReference type="ChEBI" id="CHEBI:37565"/>
    </ligand>
</feature>
<dbReference type="HOGENOM" id="CLU_014089_0_0_1"/>
<sequence length="744" mass="82861">MVPQTLTGLKELASWLFGKNPEYRGLMMGFDAAGKTTLLYQLKLPNEKITTIPTIGFNVETVESTKGHKFTLWDVGGMYRYDPRDLALTFRLMICCDKMRPLYRHYFQNTDVFFFIVDCADTCRFDDVVPEIQSLLNELDSEHGKKNLWVVLNKQDLLPPNERDEALKQIRTKLEKGLSRSVESGRVRIFGPLGFNAFEHGHAAALLDQVADAIQGDKSPKPLENGDKPLSSHVGETDLKERINENAKRNTSSADDFWQGFLDADLHVWDHYNHLRAGYFVLLEGMACGNTVMKCADMFMDHVDMLRSKRPERFRNTTHRTMTIFWLFQLQVATIRYAHFKQLSGLTCRDDFPQILLHTPELMDASLWKVHYSKDLMFAPNARANWVLPDKSPLPSIAEPVQHESSPGDIPHADSDHLIRFALTVIQSTSGTRLRRGAVIKHALSALQTSIMQKRASMPNIGPYSETQAYFWIQYVHAALASLQSSPGDGSSRTAGWHGSMTSLTLTAFKSLFDISGDEWKRYYSPTLWDSMQARIAFVNPDQAPLPGLISIPPQSSSSRAKLNMASKAGLGVATTPRMPPSESLAVMVAAVCDAAALSDTDAVDGVVKSHPELIAFLYDTLAANLGARAGPDDRPTATSKRRSGLVEAVNKVLGVPGPSAEGLTCKMFWIQQVLAAVEQTAEQSSFDSFMNSNPHLAYEGLPLMYYSEMILNNSEAKEVFIPPDRRAFPSVKSGEGEMLRLGS</sequence>
<gene>
    <name evidence="5" type="ORF">MAN_01301</name>
</gene>
<organism evidence="5 6">
    <name type="scientific">Metarhizium anisopliae (strain ARSEF 549)</name>
    <dbReference type="NCBI Taxonomy" id="3151832"/>
    <lineage>
        <taxon>Eukaryota</taxon>
        <taxon>Fungi</taxon>
        <taxon>Dikarya</taxon>
        <taxon>Ascomycota</taxon>
        <taxon>Pezizomycotina</taxon>
        <taxon>Sordariomycetes</taxon>
        <taxon>Hypocreomycetidae</taxon>
        <taxon>Hypocreales</taxon>
        <taxon>Clavicipitaceae</taxon>
        <taxon>Metarhizium</taxon>
    </lineage>
</organism>
<dbReference type="PROSITE" id="PS51417">
    <property type="entry name" value="ARF"/>
    <property type="match status" value="1"/>
</dbReference>
<dbReference type="VEuPathDB" id="FungiDB:MAN_01301"/>
<dbReference type="PANTHER" id="PTHR11711">
    <property type="entry name" value="ADP RIBOSYLATION FACTOR-RELATED"/>
    <property type="match status" value="1"/>
</dbReference>
<proteinExistence type="predicted"/>
<dbReference type="CDD" id="cd00878">
    <property type="entry name" value="Arf_Arl"/>
    <property type="match status" value="1"/>
</dbReference>
<dbReference type="InterPro" id="IPR024156">
    <property type="entry name" value="Small_GTPase_ARF"/>
</dbReference>
<dbReference type="SUPFAM" id="SSF52540">
    <property type="entry name" value="P-loop containing nucleoside triphosphate hydrolases"/>
    <property type="match status" value="1"/>
</dbReference>
<protein>
    <submittedName>
        <fullName evidence="5">ARF-like GTPase ARLP2, atypical</fullName>
    </submittedName>
</protein>
<dbReference type="Pfam" id="PF00025">
    <property type="entry name" value="Arf"/>
    <property type="match status" value="2"/>
</dbReference>
<dbReference type="InterPro" id="IPR027417">
    <property type="entry name" value="P-loop_NTPase"/>
</dbReference>
<feature type="binding site" evidence="4">
    <location>
        <position position="54"/>
    </location>
    <ligand>
        <name>Mg(2+)</name>
        <dbReference type="ChEBI" id="CHEBI:18420"/>
    </ligand>
</feature>
<name>A0A0B4FVF6_METAF</name>
<dbReference type="Gene3D" id="3.40.50.300">
    <property type="entry name" value="P-loop containing nucleotide triphosphate hydrolases"/>
    <property type="match status" value="1"/>
</dbReference>
<evidence type="ECO:0000256" key="3">
    <source>
        <dbReference type="PIRSR" id="PIRSR606689-1"/>
    </source>
</evidence>
<dbReference type="EMBL" id="AZNF01000001">
    <property type="protein sequence ID" value="KID71702.1"/>
    <property type="molecule type" value="Genomic_DNA"/>
</dbReference>
<keyword evidence="6" id="KW-1185">Reference proteome</keyword>
<dbReference type="InterPro" id="IPR006689">
    <property type="entry name" value="Small_GTPase_ARF/SAR"/>
</dbReference>
<dbReference type="AlphaFoldDB" id="A0A0B4FVF6"/>
<comment type="caution">
    <text evidence="5">The sequence shown here is derived from an EMBL/GenBank/DDBJ whole genome shotgun (WGS) entry which is preliminary data.</text>
</comment>
<keyword evidence="4" id="KW-0479">Metal-binding</keyword>
<dbReference type="GO" id="GO:0005525">
    <property type="term" value="F:GTP binding"/>
    <property type="evidence" value="ECO:0007669"/>
    <property type="project" value="UniProtKB-KW"/>
</dbReference>
<feature type="binding site" evidence="3">
    <location>
        <begin position="29"/>
        <end position="36"/>
    </location>
    <ligand>
        <name>GTP</name>
        <dbReference type="ChEBI" id="CHEBI:37565"/>
    </ligand>
</feature>
<evidence type="ECO:0000256" key="4">
    <source>
        <dbReference type="PIRSR" id="PIRSR606689-2"/>
    </source>
</evidence>
<feature type="binding site" evidence="4">
    <location>
        <position position="36"/>
    </location>
    <ligand>
        <name>Mg(2+)</name>
        <dbReference type="ChEBI" id="CHEBI:18420"/>
    </ligand>
</feature>
<keyword evidence="2 3" id="KW-0342">GTP-binding</keyword>
<feature type="binding site" evidence="3">
    <location>
        <begin position="153"/>
        <end position="156"/>
    </location>
    <ligand>
        <name>GTP</name>
        <dbReference type="ChEBI" id="CHEBI:37565"/>
    </ligand>
</feature>
<dbReference type="Proteomes" id="UP000031186">
    <property type="component" value="Unassembled WGS sequence"/>
</dbReference>
<dbReference type="GO" id="GO:0003924">
    <property type="term" value="F:GTPase activity"/>
    <property type="evidence" value="ECO:0007669"/>
    <property type="project" value="InterPro"/>
</dbReference>
<evidence type="ECO:0000256" key="1">
    <source>
        <dbReference type="ARBA" id="ARBA00022741"/>
    </source>
</evidence>
<dbReference type="SMART" id="SM00177">
    <property type="entry name" value="ARF"/>
    <property type="match status" value="1"/>
</dbReference>
<dbReference type="OrthoDB" id="427186at2759"/>
<evidence type="ECO:0000313" key="6">
    <source>
        <dbReference type="Proteomes" id="UP000031186"/>
    </source>
</evidence>
<keyword evidence="4" id="KW-0460">Magnesium</keyword>
<evidence type="ECO:0000313" key="5">
    <source>
        <dbReference type="EMBL" id="KID71702.1"/>
    </source>
</evidence>
<feature type="non-terminal residue" evidence="5">
    <location>
        <position position="1"/>
    </location>
</feature>
<reference evidence="5 6" key="1">
    <citation type="journal article" date="2014" name="Proc. Natl. Acad. Sci. U.S.A.">
        <title>Trajectory and genomic determinants of fungal-pathogen speciation and host adaptation.</title>
        <authorList>
            <person name="Hu X."/>
            <person name="Xiao G."/>
            <person name="Zheng P."/>
            <person name="Shang Y."/>
            <person name="Su Y."/>
            <person name="Zhang X."/>
            <person name="Liu X."/>
            <person name="Zhan S."/>
            <person name="St Leger R.J."/>
            <person name="Wang C."/>
        </authorList>
    </citation>
    <scope>NUCLEOTIDE SEQUENCE [LARGE SCALE GENOMIC DNA]</scope>
    <source>
        <strain evidence="5 6">ARSEF 549</strain>
    </source>
</reference>
<dbReference type="GO" id="GO:0046872">
    <property type="term" value="F:metal ion binding"/>
    <property type="evidence" value="ECO:0007669"/>
    <property type="project" value="UniProtKB-KW"/>
</dbReference>
<keyword evidence="1 3" id="KW-0547">Nucleotide-binding</keyword>